<dbReference type="InterPro" id="IPR001969">
    <property type="entry name" value="Aspartic_peptidase_AS"/>
</dbReference>
<dbReference type="OrthoDB" id="1939491at2759"/>
<evidence type="ECO:0000313" key="1">
    <source>
        <dbReference type="EMBL" id="KAF5194492.1"/>
    </source>
</evidence>
<dbReference type="AlphaFoldDB" id="A0A7J6WEA5"/>
<dbReference type="InterPro" id="IPR021109">
    <property type="entry name" value="Peptidase_aspartic_dom_sf"/>
</dbReference>
<dbReference type="Proteomes" id="UP000554482">
    <property type="component" value="Unassembled WGS sequence"/>
</dbReference>
<dbReference type="PROSITE" id="PS00141">
    <property type="entry name" value="ASP_PROTEASE"/>
    <property type="match status" value="1"/>
</dbReference>
<protein>
    <submittedName>
        <fullName evidence="1">Uncharacterized protein</fullName>
    </submittedName>
</protein>
<sequence length="72" mass="7634">MAPMRRCNAVMYSIPDTGLLYFNVKINDGYVVGMIDTGASHSFISDVVGDQVGLKLIQGGSSMKAVNTAPIP</sequence>
<dbReference type="GO" id="GO:0004190">
    <property type="term" value="F:aspartic-type endopeptidase activity"/>
    <property type="evidence" value="ECO:0007669"/>
    <property type="project" value="InterPro"/>
</dbReference>
<dbReference type="SUPFAM" id="SSF50630">
    <property type="entry name" value="Acid proteases"/>
    <property type="match status" value="1"/>
</dbReference>
<dbReference type="Gene3D" id="2.40.70.10">
    <property type="entry name" value="Acid Proteases"/>
    <property type="match status" value="1"/>
</dbReference>
<feature type="non-terminal residue" evidence="1">
    <location>
        <position position="72"/>
    </location>
</feature>
<name>A0A7J6WEA5_THATH</name>
<accession>A0A7J6WEA5</accession>
<organism evidence="1 2">
    <name type="scientific">Thalictrum thalictroides</name>
    <name type="common">Rue-anemone</name>
    <name type="synonym">Anemone thalictroides</name>
    <dbReference type="NCBI Taxonomy" id="46969"/>
    <lineage>
        <taxon>Eukaryota</taxon>
        <taxon>Viridiplantae</taxon>
        <taxon>Streptophyta</taxon>
        <taxon>Embryophyta</taxon>
        <taxon>Tracheophyta</taxon>
        <taxon>Spermatophyta</taxon>
        <taxon>Magnoliopsida</taxon>
        <taxon>Ranunculales</taxon>
        <taxon>Ranunculaceae</taxon>
        <taxon>Thalictroideae</taxon>
        <taxon>Thalictrum</taxon>
    </lineage>
</organism>
<keyword evidence="2" id="KW-1185">Reference proteome</keyword>
<evidence type="ECO:0000313" key="2">
    <source>
        <dbReference type="Proteomes" id="UP000554482"/>
    </source>
</evidence>
<dbReference type="EMBL" id="JABWDY010018631">
    <property type="protein sequence ID" value="KAF5194492.1"/>
    <property type="molecule type" value="Genomic_DNA"/>
</dbReference>
<dbReference type="Pfam" id="PF13650">
    <property type="entry name" value="Asp_protease_2"/>
    <property type="match status" value="1"/>
</dbReference>
<dbReference type="GO" id="GO:0006508">
    <property type="term" value="P:proteolysis"/>
    <property type="evidence" value="ECO:0007669"/>
    <property type="project" value="InterPro"/>
</dbReference>
<proteinExistence type="predicted"/>
<reference evidence="1 2" key="1">
    <citation type="submission" date="2020-06" db="EMBL/GenBank/DDBJ databases">
        <title>Transcriptomic and genomic resources for Thalictrum thalictroides and T. hernandezii: Facilitating candidate gene discovery in an emerging model plant lineage.</title>
        <authorList>
            <person name="Arias T."/>
            <person name="Riano-Pachon D.M."/>
            <person name="Di Stilio V.S."/>
        </authorList>
    </citation>
    <scope>NUCLEOTIDE SEQUENCE [LARGE SCALE GENOMIC DNA]</scope>
    <source>
        <strain evidence="2">cv. WT478/WT964</strain>
        <tissue evidence="1">Leaves</tissue>
    </source>
</reference>
<gene>
    <name evidence="1" type="ORF">FRX31_015921</name>
</gene>
<comment type="caution">
    <text evidence="1">The sequence shown here is derived from an EMBL/GenBank/DDBJ whole genome shotgun (WGS) entry which is preliminary data.</text>
</comment>